<comment type="caution">
    <text evidence="2">The sequence shown here is derived from an EMBL/GenBank/DDBJ whole genome shotgun (WGS) entry which is preliminary data.</text>
</comment>
<organism evidence="2 3">
    <name type="scientific">Blepharisma stoltei</name>
    <dbReference type="NCBI Taxonomy" id="1481888"/>
    <lineage>
        <taxon>Eukaryota</taxon>
        <taxon>Sar</taxon>
        <taxon>Alveolata</taxon>
        <taxon>Ciliophora</taxon>
        <taxon>Postciliodesmatophora</taxon>
        <taxon>Heterotrichea</taxon>
        <taxon>Heterotrichida</taxon>
        <taxon>Blepharismidae</taxon>
        <taxon>Blepharisma</taxon>
    </lineage>
</organism>
<accession>A0AAU9JTX6</accession>
<gene>
    <name evidence="2" type="ORF">BSTOLATCC_MIC48016</name>
</gene>
<keyword evidence="1" id="KW-0812">Transmembrane</keyword>
<protein>
    <submittedName>
        <fullName evidence="2">Uncharacterized protein</fullName>
    </submittedName>
</protein>
<dbReference type="Proteomes" id="UP001162131">
    <property type="component" value="Unassembled WGS sequence"/>
</dbReference>
<keyword evidence="1" id="KW-0472">Membrane</keyword>
<sequence>MQSQLLMRSFLNFHAQIGNCFWWLSEFSYIIASFINFKVTDFVVLLLSCNKKERKSKSKSIAIAWLSYCHF</sequence>
<dbReference type="AlphaFoldDB" id="A0AAU9JTX6"/>
<proteinExistence type="predicted"/>
<keyword evidence="1" id="KW-1133">Transmembrane helix</keyword>
<dbReference type="EMBL" id="CAJZBQ010000047">
    <property type="protein sequence ID" value="CAG9329188.1"/>
    <property type="molecule type" value="Genomic_DNA"/>
</dbReference>
<name>A0AAU9JTX6_9CILI</name>
<feature type="transmembrane region" description="Helical" evidence="1">
    <location>
        <begin position="27"/>
        <end position="49"/>
    </location>
</feature>
<evidence type="ECO:0000256" key="1">
    <source>
        <dbReference type="SAM" id="Phobius"/>
    </source>
</evidence>
<keyword evidence="3" id="KW-1185">Reference proteome</keyword>
<reference evidence="2" key="1">
    <citation type="submission" date="2021-09" db="EMBL/GenBank/DDBJ databases">
        <authorList>
            <consortium name="AG Swart"/>
            <person name="Singh M."/>
            <person name="Singh A."/>
            <person name="Seah K."/>
            <person name="Emmerich C."/>
        </authorList>
    </citation>
    <scope>NUCLEOTIDE SEQUENCE</scope>
    <source>
        <strain evidence="2">ATCC30299</strain>
    </source>
</reference>
<evidence type="ECO:0000313" key="2">
    <source>
        <dbReference type="EMBL" id="CAG9329188.1"/>
    </source>
</evidence>
<evidence type="ECO:0000313" key="3">
    <source>
        <dbReference type="Proteomes" id="UP001162131"/>
    </source>
</evidence>